<dbReference type="EC" id="3.2.1.14" evidence="2"/>
<dbReference type="InterPro" id="IPR011583">
    <property type="entry name" value="Chitinase_II/V-like_cat"/>
</dbReference>
<keyword evidence="8" id="KW-0732">Signal</keyword>
<evidence type="ECO:0000313" key="11">
    <source>
        <dbReference type="Proteomes" id="UP001500326"/>
    </source>
</evidence>
<dbReference type="InterPro" id="IPR029070">
    <property type="entry name" value="Chitinase_insertion_sf"/>
</dbReference>
<dbReference type="Gene3D" id="3.10.50.10">
    <property type="match status" value="1"/>
</dbReference>
<evidence type="ECO:0000256" key="8">
    <source>
        <dbReference type="SAM" id="SignalP"/>
    </source>
</evidence>
<dbReference type="PROSITE" id="PS51910">
    <property type="entry name" value="GH18_2"/>
    <property type="match status" value="1"/>
</dbReference>
<dbReference type="Gene3D" id="3.20.20.80">
    <property type="entry name" value="Glycosidases"/>
    <property type="match status" value="1"/>
</dbReference>
<dbReference type="SUPFAM" id="SSF51445">
    <property type="entry name" value="(Trans)glycosidases"/>
    <property type="match status" value="1"/>
</dbReference>
<evidence type="ECO:0000259" key="9">
    <source>
        <dbReference type="PROSITE" id="PS51910"/>
    </source>
</evidence>
<evidence type="ECO:0000256" key="6">
    <source>
        <dbReference type="RuleBase" id="RU000489"/>
    </source>
</evidence>
<dbReference type="PANTHER" id="PTHR11177:SF317">
    <property type="entry name" value="CHITINASE 12-RELATED"/>
    <property type="match status" value="1"/>
</dbReference>
<comment type="similarity">
    <text evidence="7">Belongs to the glycosyl hydrolase 18 family.</text>
</comment>
<comment type="catalytic activity">
    <reaction evidence="1">
        <text>Random endo-hydrolysis of N-acetyl-beta-D-glucosaminide (1-&gt;4)-beta-linkages in chitin and chitodextrins.</text>
        <dbReference type="EC" id="3.2.1.14"/>
    </reaction>
</comment>
<evidence type="ECO:0000256" key="7">
    <source>
        <dbReference type="RuleBase" id="RU004453"/>
    </source>
</evidence>
<accession>A0ABP5E057</accession>
<dbReference type="RefSeq" id="WP_344062169.1">
    <property type="nucleotide sequence ID" value="NZ_BAAAOH010000001.1"/>
</dbReference>
<gene>
    <name evidence="10" type="ORF">GCM10009777_23330</name>
</gene>
<dbReference type="PANTHER" id="PTHR11177">
    <property type="entry name" value="CHITINASE"/>
    <property type="match status" value="1"/>
</dbReference>
<keyword evidence="4" id="KW-0119">Carbohydrate metabolism</keyword>
<keyword evidence="4" id="KW-0146">Chitin degradation</keyword>
<name>A0ABP5E057_9MICO</name>
<dbReference type="PROSITE" id="PS01095">
    <property type="entry name" value="GH18_1"/>
    <property type="match status" value="1"/>
</dbReference>
<keyword evidence="11" id="KW-1185">Reference proteome</keyword>
<dbReference type="Pfam" id="PF00704">
    <property type="entry name" value="Glyco_hydro_18"/>
    <property type="match status" value="1"/>
</dbReference>
<dbReference type="SMART" id="SM00636">
    <property type="entry name" value="Glyco_18"/>
    <property type="match status" value="1"/>
</dbReference>
<evidence type="ECO:0000256" key="3">
    <source>
        <dbReference type="ARBA" id="ARBA00022801"/>
    </source>
</evidence>
<evidence type="ECO:0000256" key="5">
    <source>
        <dbReference type="ARBA" id="ARBA00023295"/>
    </source>
</evidence>
<evidence type="ECO:0000313" key="10">
    <source>
        <dbReference type="EMBL" id="GAA1987979.1"/>
    </source>
</evidence>
<keyword evidence="4" id="KW-0624">Polysaccharide degradation</keyword>
<organism evidence="10 11">
    <name type="scientific">Microbacterium pumilum</name>
    <dbReference type="NCBI Taxonomy" id="344165"/>
    <lineage>
        <taxon>Bacteria</taxon>
        <taxon>Bacillati</taxon>
        <taxon>Actinomycetota</taxon>
        <taxon>Actinomycetes</taxon>
        <taxon>Micrococcales</taxon>
        <taxon>Microbacteriaceae</taxon>
        <taxon>Microbacterium</taxon>
    </lineage>
</organism>
<keyword evidence="3 6" id="KW-0378">Hydrolase</keyword>
<dbReference type="InterPro" id="IPR017853">
    <property type="entry name" value="GH"/>
</dbReference>
<comment type="caution">
    <text evidence="10">The sequence shown here is derived from an EMBL/GenBank/DDBJ whole genome shotgun (WGS) entry which is preliminary data.</text>
</comment>
<evidence type="ECO:0000256" key="4">
    <source>
        <dbReference type="ARBA" id="ARBA00023024"/>
    </source>
</evidence>
<dbReference type="InterPro" id="IPR050314">
    <property type="entry name" value="Glycosyl_Hydrlase_18"/>
</dbReference>
<dbReference type="CDD" id="cd06548">
    <property type="entry name" value="GH18_chitinase"/>
    <property type="match status" value="1"/>
</dbReference>
<proteinExistence type="inferred from homology"/>
<reference evidence="11" key="1">
    <citation type="journal article" date="2019" name="Int. J. Syst. Evol. Microbiol.">
        <title>The Global Catalogue of Microorganisms (GCM) 10K type strain sequencing project: providing services to taxonomists for standard genome sequencing and annotation.</title>
        <authorList>
            <consortium name="The Broad Institute Genomics Platform"/>
            <consortium name="The Broad Institute Genome Sequencing Center for Infectious Disease"/>
            <person name="Wu L."/>
            <person name="Ma J."/>
        </authorList>
    </citation>
    <scope>NUCLEOTIDE SEQUENCE [LARGE SCALE GENOMIC DNA]</scope>
    <source>
        <strain evidence="11">JCM 14902</strain>
    </source>
</reference>
<evidence type="ECO:0000256" key="1">
    <source>
        <dbReference type="ARBA" id="ARBA00000822"/>
    </source>
</evidence>
<feature type="domain" description="GH18" evidence="9">
    <location>
        <begin position="40"/>
        <end position="474"/>
    </location>
</feature>
<dbReference type="InterPro" id="IPR001579">
    <property type="entry name" value="Glyco_hydro_18_chit_AS"/>
</dbReference>
<sequence length="474" mass="50608">MSSFTRSIAVATAVLVGLGLAIAPPAQATSSKPPSDAPAKVVSAYFANWDVYGRGYFVKDIPVDKLNVIQYAFGDATYDPATGNVGCSSLDPWADYQQVYWGPENTVDGVADNFGANGNLYGNFNQLKKLKAANPHLKVEISLGGWTKSKWFSTLASTSQLREKFAAECIDTFIKGNLPTGGWPEDAGGPGAAAGIFDGIDLDWEYPTSVADGNYNVSPADRKNATALAAEFRTQLDAYGTKTGKHYLLTAALPAATSSTKYYELSAFVKHLDWVNIMSYDYNVAGSPVVAHNSLFGLDPRDPNAKNPTWNTAGTVAYYLLSGVPASKIVVGMGFYGQQWLRTGTKNNGLYTSFDNTGLSADSLTADSAFQPSFHALVEAGYVSSDGKTGGNGYTVAWNALAGEPYLYSAAAEHPTLTTGPATVRTVITFTSPKSVAERIALIDRLGLRGAMVWEISHDSDDHALMSQVAKILR</sequence>
<protein>
    <recommendedName>
        <fullName evidence="2">chitinase</fullName>
        <ecNumber evidence="2">3.2.1.14</ecNumber>
    </recommendedName>
</protein>
<dbReference type="EMBL" id="BAAAOH010000001">
    <property type="protein sequence ID" value="GAA1987979.1"/>
    <property type="molecule type" value="Genomic_DNA"/>
</dbReference>
<evidence type="ECO:0000256" key="2">
    <source>
        <dbReference type="ARBA" id="ARBA00012729"/>
    </source>
</evidence>
<keyword evidence="5 6" id="KW-0326">Glycosidase</keyword>
<dbReference type="Proteomes" id="UP001500326">
    <property type="component" value="Unassembled WGS sequence"/>
</dbReference>
<dbReference type="InterPro" id="IPR001223">
    <property type="entry name" value="Glyco_hydro18_cat"/>
</dbReference>
<feature type="signal peptide" evidence="8">
    <location>
        <begin position="1"/>
        <end position="28"/>
    </location>
</feature>
<feature type="chain" id="PRO_5047476954" description="chitinase" evidence="8">
    <location>
        <begin position="29"/>
        <end position="474"/>
    </location>
</feature>